<keyword evidence="8" id="KW-0548">Nucleotidyltransferase</keyword>
<dbReference type="InterPro" id="IPR050951">
    <property type="entry name" value="Retrovirus_Pol_polyprotein"/>
</dbReference>
<keyword evidence="9" id="KW-0238">DNA-binding</keyword>
<evidence type="ECO:0000256" key="6">
    <source>
        <dbReference type="ARBA" id="ARBA00022908"/>
    </source>
</evidence>
<dbReference type="Pfam" id="PF00078">
    <property type="entry name" value="RVT_1"/>
    <property type="match status" value="1"/>
</dbReference>
<keyword evidence="4" id="KW-0378">Hydrolase</keyword>
<evidence type="ECO:0000256" key="8">
    <source>
        <dbReference type="ARBA" id="ARBA00022932"/>
    </source>
</evidence>
<comment type="caution">
    <text evidence="17">The sequence shown here is derived from an EMBL/GenBank/DDBJ whole genome shotgun (WGS) entry which is preliminary data.</text>
</comment>
<evidence type="ECO:0000259" key="14">
    <source>
        <dbReference type="PROSITE" id="PS50158"/>
    </source>
</evidence>
<dbReference type="Pfam" id="PF03732">
    <property type="entry name" value="Retrotrans_gag"/>
    <property type="match status" value="1"/>
</dbReference>
<dbReference type="GO" id="GO:0006508">
    <property type="term" value="P:proteolysis"/>
    <property type="evidence" value="ECO:0007669"/>
    <property type="project" value="UniProtKB-KW"/>
</dbReference>
<feature type="domain" description="4Fe-4S ferredoxin-type" evidence="16">
    <location>
        <begin position="494"/>
        <end position="523"/>
    </location>
</feature>
<proteinExistence type="predicted"/>
<dbReference type="InterPro" id="IPR041588">
    <property type="entry name" value="Integrase_H2C2"/>
</dbReference>
<sequence>MTALSGIEANFPKGHFVLRISLDYHENVPPPNNNPNVPEEEPILDQAPAALVGFAPQWIGEQISDNNNGWLEEDPEEEPKQEEENEDTVNDEEDDAEIADADDVPIPPVIQFGSNFHVGEISASRDLFVGNSEVYAHGPMCCDLKSVHRGVKRLSKQMHDRYRTEKKMGKKLRQDEVRMNGQEFDITTLDLAIRENRFENSKMMRLITDLSREFTVLKNQNCRAEEIMPPKRRSQTNPQPTLTQEDVDQLVRDGIEAGIRNERERVRREATRAGGSAGGLVTAPMARDFSFAGFMKCGPTQFHRTEGAVGLVHWFEKMENTFEISREVANGRPWAEVKQMMTDEFCPTEEVQRLEDELRHLKLRDMNIAAYTERFNELALLCPDAIPNEKKKVELYIKGLPEIIKGETTSSRPVTLSEAVRMAHALMEQKIQAKNKIIAEGLKRKWENNNQGNNNNNNNHNRGNYQNNNHHNQNNNRRLNNARALTTAQTAGANQTEVAPKCNRCGKCHFDQCPSKCENCERMGHKAKDCRSKNVASSAAVQPNVVCYRCEERGHKSYEYPKKADRRGGNVQGQAYVIRDVEHNQGPNVVTGLTPPRQVEFKIELIPSAAPVARAPYRLAPSQLKELSDQLKELSEKGFILKNRYPLLRIDDLFDQLQGSSVYSKIDLRSGYHQLRIREEDIPTTAFQTRYGHFKFQVMPFGLTKAPSVFIDLMNRVCKPYLDKSVIVFINDILIYSKNKEDHKKHLKIILELLKNEKLYAKFSKCDSWLESVQFLGHVIDSNGVHVDLAKGMEEEEAFQTLKQKLCSTPILALPEGTENFVVYCDASLKGFGAVLMQREKIELLSDYDCEIRYHPGKGNVVADALSQKDRDPLRVRSLVMTVHTNLPEKKLEAQTEAMKEENVKAENLWRLLKPVFGIRSNGIRYFKGQLWLPLFGGIRDMIMHESYKSKYSIHPGSDKMYQDLKKLYWWPNMKADIATFVSKCLTCAKVKAEHQKPSGLLQQPEIPEWKWEKITMDSGLPRTPSGYDSIWVIVDRLTKSAHFLTMKKTNTIKKLAQLYLKEIVCRHEVHVSIISDKDNGQRERTIQTLEDMLRASVIDFGNSWDRHLPLVEFSYNNSYHASIKAAPFEALYGRKYRSPVCWSEVGDSQLTGSELIQETTEKIVQIKNRLLTARSRQKSYADVRRKPMEFEAGDMVMIKVSPWKGVIRFGNRGKLSPRYIKPFEIIERIGLVAYKLELPEKLHGIRNTFHVSNLKKCLADENLVIPLEEIQLDDKLHFIEEPVEIMDREVKHLKQSRILIVKV</sequence>
<dbReference type="EMBL" id="BKCJ010000054">
    <property type="protein sequence ID" value="GEU29252.1"/>
    <property type="molecule type" value="Genomic_DNA"/>
</dbReference>
<dbReference type="InterPro" id="IPR000477">
    <property type="entry name" value="RT_dom"/>
</dbReference>
<feature type="region of interest" description="Disordered" evidence="13">
    <location>
        <begin position="447"/>
        <end position="476"/>
    </location>
</feature>
<evidence type="ECO:0000256" key="13">
    <source>
        <dbReference type="SAM" id="MobiDB-lite"/>
    </source>
</evidence>
<dbReference type="Pfam" id="PF17919">
    <property type="entry name" value="RT_RNaseH_2"/>
    <property type="match status" value="1"/>
</dbReference>
<dbReference type="GO" id="GO:0003964">
    <property type="term" value="F:RNA-directed DNA polymerase activity"/>
    <property type="evidence" value="ECO:0007669"/>
    <property type="project" value="UniProtKB-KW"/>
</dbReference>
<keyword evidence="12" id="KW-0862">Zinc</keyword>
<evidence type="ECO:0000256" key="7">
    <source>
        <dbReference type="ARBA" id="ARBA00022918"/>
    </source>
</evidence>
<dbReference type="Gene3D" id="3.30.70.270">
    <property type="match status" value="1"/>
</dbReference>
<evidence type="ECO:0000256" key="11">
    <source>
        <dbReference type="ARBA" id="ARBA00023268"/>
    </source>
</evidence>
<name>A0A699GJ39_TANCI</name>
<reference evidence="17" key="1">
    <citation type="journal article" date="2019" name="Sci. Rep.">
        <title>Draft genome of Tanacetum cinerariifolium, the natural source of mosquito coil.</title>
        <authorList>
            <person name="Yamashiro T."/>
            <person name="Shiraishi A."/>
            <person name="Satake H."/>
            <person name="Nakayama K."/>
        </authorList>
    </citation>
    <scope>NUCLEOTIDE SEQUENCE</scope>
</reference>
<organism evidence="17">
    <name type="scientific">Tanacetum cinerariifolium</name>
    <name type="common">Dalmatian daisy</name>
    <name type="synonym">Chrysanthemum cinerariifolium</name>
    <dbReference type="NCBI Taxonomy" id="118510"/>
    <lineage>
        <taxon>Eukaryota</taxon>
        <taxon>Viridiplantae</taxon>
        <taxon>Streptophyta</taxon>
        <taxon>Embryophyta</taxon>
        <taxon>Tracheophyta</taxon>
        <taxon>Spermatophyta</taxon>
        <taxon>Magnoliopsida</taxon>
        <taxon>eudicotyledons</taxon>
        <taxon>Gunneridae</taxon>
        <taxon>Pentapetalae</taxon>
        <taxon>asterids</taxon>
        <taxon>campanulids</taxon>
        <taxon>Asterales</taxon>
        <taxon>Asteraceae</taxon>
        <taxon>Asteroideae</taxon>
        <taxon>Anthemideae</taxon>
        <taxon>Anthemidinae</taxon>
        <taxon>Tanacetum</taxon>
    </lineage>
</organism>
<dbReference type="GO" id="GO:0003887">
    <property type="term" value="F:DNA-directed DNA polymerase activity"/>
    <property type="evidence" value="ECO:0007669"/>
    <property type="project" value="UniProtKB-KW"/>
</dbReference>
<dbReference type="GO" id="GO:0008270">
    <property type="term" value="F:zinc ion binding"/>
    <property type="evidence" value="ECO:0007669"/>
    <property type="project" value="UniProtKB-KW"/>
</dbReference>
<evidence type="ECO:0000256" key="10">
    <source>
        <dbReference type="ARBA" id="ARBA00023172"/>
    </source>
</evidence>
<keyword evidence="10" id="KW-0233">DNA recombination</keyword>
<keyword evidence="3" id="KW-0064">Aspartyl protease</keyword>
<dbReference type="Gene3D" id="3.10.10.10">
    <property type="entry name" value="HIV Type 1 Reverse Transcriptase, subunit A, domain 1"/>
    <property type="match status" value="1"/>
</dbReference>
<dbReference type="PROSITE" id="PS51379">
    <property type="entry name" value="4FE4S_FER_2"/>
    <property type="match status" value="1"/>
</dbReference>
<evidence type="ECO:0000256" key="4">
    <source>
        <dbReference type="ARBA" id="ARBA00022801"/>
    </source>
</evidence>
<keyword evidence="6" id="KW-0229">DNA integration</keyword>
<keyword evidence="8" id="KW-0239">DNA-directed DNA polymerase</keyword>
<dbReference type="Gene3D" id="3.30.420.10">
    <property type="entry name" value="Ribonuclease H-like superfamily/Ribonuclease H"/>
    <property type="match status" value="2"/>
</dbReference>
<dbReference type="PANTHER" id="PTHR37984:SF5">
    <property type="entry name" value="PROTEIN NYNRIN-LIKE"/>
    <property type="match status" value="1"/>
</dbReference>
<dbReference type="Gene3D" id="4.10.60.10">
    <property type="entry name" value="Zinc finger, CCHC-type"/>
    <property type="match status" value="1"/>
</dbReference>
<accession>A0A699GJ39</accession>
<dbReference type="GO" id="GO:0004190">
    <property type="term" value="F:aspartic-type endopeptidase activity"/>
    <property type="evidence" value="ECO:0007669"/>
    <property type="project" value="UniProtKB-KW"/>
</dbReference>
<dbReference type="InterPro" id="IPR043502">
    <property type="entry name" value="DNA/RNA_pol_sf"/>
</dbReference>
<feature type="domain" description="Reverse transcriptase" evidence="15">
    <location>
        <begin position="587"/>
        <end position="780"/>
    </location>
</feature>
<dbReference type="SUPFAM" id="SSF56672">
    <property type="entry name" value="DNA/RNA polymerases"/>
    <property type="match status" value="1"/>
</dbReference>
<dbReference type="Pfam" id="PF17921">
    <property type="entry name" value="Integrase_H2C2"/>
    <property type="match status" value="1"/>
</dbReference>
<dbReference type="SUPFAM" id="SSF53098">
    <property type="entry name" value="Ribonuclease H-like"/>
    <property type="match status" value="1"/>
</dbReference>
<keyword evidence="12" id="KW-0863">Zinc-finger</keyword>
<evidence type="ECO:0000256" key="2">
    <source>
        <dbReference type="ARBA" id="ARBA00022723"/>
    </source>
</evidence>
<dbReference type="PROSITE" id="PS50158">
    <property type="entry name" value="ZF_CCHC"/>
    <property type="match status" value="1"/>
</dbReference>
<evidence type="ECO:0000259" key="15">
    <source>
        <dbReference type="PROSITE" id="PS50878"/>
    </source>
</evidence>
<dbReference type="InterPro" id="IPR041577">
    <property type="entry name" value="RT_RNaseH_2"/>
</dbReference>
<evidence type="ECO:0000313" key="17">
    <source>
        <dbReference type="EMBL" id="GEU29252.1"/>
    </source>
</evidence>
<evidence type="ECO:0000256" key="9">
    <source>
        <dbReference type="ARBA" id="ARBA00023125"/>
    </source>
</evidence>
<feature type="compositionally biased region" description="Low complexity" evidence="13">
    <location>
        <begin position="448"/>
        <end position="476"/>
    </location>
</feature>
<dbReference type="InterPro" id="IPR056924">
    <property type="entry name" value="SH3_Tf2-1"/>
</dbReference>
<dbReference type="PROSITE" id="PS50878">
    <property type="entry name" value="RT_POL"/>
    <property type="match status" value="1"/>
</dbReference>
<feature type="domain" description="CCHC-type" evidence="14">
    <location>
        <begin position="516"/>
        <end position="532"/>
    </location>
</feature>
<dbReference type="Pfam" id="PF24626">
    <property type="entry name" value="SH3_Tf2-1"/>
    <property type="match status" value="1"/>
</dbReference>
<dbReference type="InterPro" id="IPR017896">
    <property type="entry name" value="4Fe4S_Fe-S-bd"/>
</dbReference>
<keyword evidence="8" id="KW-0808">Transferase</keyword>
<evidence type="ECO:0000256" key="3">
    <source>
        <dbReference type="ARBA" id="ARBA00022750"/>
    </source>
</evidence>
<evidence type="ECO:0000256" key="1">
    <source>
        <dbReference type="ARBA" id="ARBA00022670"/>
    </source>
</evidence>
<dbReference type="SMART" id="SM00343">
    <property type="entry name" value="ZnF_C2HC"/>
    <property type="match status" value="2"/>
</dbReference>
<dbReference type="Gene3D" id="1.10.340.70">
    <property type="match status" value="1"/>
</dbReference>
<dbReference type="InterPro" id="IPR001878">
    <property type="entry name" value="Znf_CCHC"/>
</dbReference>
<dbReference type="GO" id="GO:0003677">
    <property type="term" value="F:DNA binding"/>
    <property type="evidence" value="ECO:0007669"/>
    <property type="project" value="UniProtKB-KW"/>
</dbReference>
<dbReference type="GO" id="GO:0015074">
    <property type="term" value="P:DNA integration"/>
    <property type="evidence" value="ECO:0007669"/>
    <property type="project" value="UniProtKB-KW"/>
</dbReference>
<evidence type="ECO:0000256" key="12">
    <source>
        <dbReference type="PROSITE-ProRule" id="PRU00047"/>
    </source>
</evidence>
<dbReference type="InterPro" id="IPR043128">
    <property type="entry name" value="Rev_trsase/Diguanyl_cyclase"/>
</dbReference>
<keyword evidence="1" id="KW-0645">Protease</keyword>
<dbReference type="GO" id="GO:0006310">
    <property type="term" value="P:DNA recombination"/>
    <property type="evidence" value="ECO:0007669"/>
    <property type="project" value="UniProtKB-KW"/>
</dbReference>
<evidence type="ECO:0000259" key="16">
    <source>
        <dbReference type="PROSITE" id="PS51379"/>
    </source>
</evidence>
<feature type="compositionally biased region" description="Acidic residues" evidence="13">
    <location>
        <begin position="71"/>
        <end position="101"/>
    </location>
</feature>
<dbReference type="InterPro" id="IPR005162">
    <property type="entry name" value="Retrotrans_gag_dom"/>
</dbReference>
<dbReference type="InterPro" id="IPR012337">
    <property type="entry name" value="RNaseH-like_sf"/>
</dbReference>
<protein>
    <submittedName>
        <fullName evidence="17">Putative reverse transcriptase domain-containing protein</fullName>
    </submittedName>
</protein>
<dbReference type="InterPro" id="IPR036397">
    <property type="entry name" value="RNaseH_sf"/>
</dbReference>
<dbReference type="CDD" id="cd01647">
    <property type="entry name" value="RT_LTR"/>
    <property type="match status" value="1"/>
</dbReference>
<evidence type="ECO:0000256" key="5">
    <source>
        <dbReference type="ARBA" id="ARBA00022842"/>
    </source>
</evidence>
<keyword evidence="7 17" id="KW-0695">RNA-directed DNA polymerase</keyword>
<keyword evidence="2" id="KW-0479">Metal-binding</keyword>
<gene>
    <name evidence="17" type="ORF">Tci_001230</name>
</gene>
<feature type="region of interest" description="Disordered" evidence="13">
    <location>
        <begin position="64"/>
        <end position="101"/>
    </location>
</feature>
<dbReference type="PANTHER" id="PTHR37984">
    <property type="entry name" value="PROTEIN CBG26694"/>
    <property type="match status" value="1"/>
</dbReference>
<keyword evidence="5" id="KW-0460">Magnesium</keyword>
<keyword evidence="11" id="KW-0511">Multifunctional enzyme</keyword>